<feature type="region of interest" description="Disordered" evidence="2">
    <location>
        <begin position="23"/>
        <end position="91"/>
    </location>
</feature>
<evidence type="ECO:0000259" key="3">
    <source>
        <dbReference type="Pfam" id="PF24883"/>
    </source>
</evidence>
<feature type="domain" description="Nephrocystin 3-like N-terminal" evidence="3">
    <location>
        <begin position="164"/>
        <end position="317"/>
    </location>
</feature>
<dbReference type="SUPFAM" id="SSF52540">
    <property type="entry name" value="P-loop containing nucleoside triphosphate hydrolases"/>
    <property type="match status" value="2"/>
</dbReference>
<feature type="compositionally biased region" description="Basic and acidic residues" evidence="2">
    <location>
        <begin position="23"/>
        <end position="32"/>
    </location>
</feature>
<organism evidence="4 5">
    <name type="scientific">Leucocoprinus birnbaumii</name>
    <dbReference type="NCBI Taxonomy" id="56174"/>
    <lineage>
        <taxon>Eukaryota</taxon>
        <taxon>Fungi</taxon>
        <taxon>Dikarya</taxon>
        <taxon>Basidiomycota</taxon>
        <taxon>Agaricomycotina</taxon>
        <taxon>Agaricomycetes</taxon>
        <taxon>Agaricomycetidae</taxon>
        <taxon>Agaricales</taxon>
        <taxon>Agaricineae</taxon>
        <taxon>Agaricaceae</taxon>
        <taxon>Leucocoprinus</taxon>
    </lineage>
</organism>
<dbReference type="Gene3D" id="3.40.50.300">
    <property type="entry name" value="P-loop containing nucleotide triphosphate hydrolases"/>
    <property type="match status" value="2"/>
</dbReference>
<reference evidence="4" key="1">
    <citation type="submission" date="2022-07" db="EMBL/GenBank/DDBJ databases">
        <title>Genome Sequence of Leucocoprinus birnbaumii.</title>
        <authorList>
            <person name="Buettner E."/>
        </authorList>
    </citation>
    <scope>NUCLEOTIDE SEQUENCE</scope>
    <source>
        <strain evidence="4">VT141</strain>
    </source>
</reference>
<dbReference type="Pfam" id="PF24883">
    <property type="entry name" value="NPHP3_N"/>
    <property type="match status" value="2"/>
</dbReference>
<name>A0AAD5VW99_9AGAR</name>
<sequence length="1293" mass="147180">MPHGARGFRDRISRFLDKFFDSSRRSRQDGFRNGDSFPPPHQLSSIHPQEQQAPLVDHKNSDIPPFLHQSSNNPRARPLPPLPATASSSQVPEGGFFRQAHNFSIHNSQFIDNSHATSGLELLYKSSMPHAFHDAGARYPPPKCHLGTRNNYITYITNWAIGESAQKEPILWMYGPFGVGKTAVAQSSAEALTHCHKLTASLFFSRSNADRDDPQRVFPSIAYQIATKFPPFKEILETRIRSDPALLTKSLSMQFEELLVLPLRQLGFGRREVEGLVVVLDGLDECRGSANQCEIVNIIATSARNRTTPLRWFITSRPEDPIIQTMNSDNVHPVSIHLKLPVSRSIDHEILIYLTDEFERIRERHHIPHSWPSDEVLALLVERTAGLWIYASTIIRFIEDQNSYGPKDQLRIVLKFAKDVPTKVGPDNPLAEMDFFYKLIITRIPPKIRTTVRKILLIDHINKVPDFSQYLAEEFPIILGLDDEQYRHSCTFMQSVMYFGEHGLLRFYHASFLDFMIDPKRSKELCILGAFLNDYRNELLDWLHEVCSRSIDSSHIVLPSSTTLPEDPESAHRYRCVLSLFFELCGTPEHPISHETASSLSRLPFKQILGMLSHPKAAQFSNCQQFRENLPAEFRDQIIRLGPCPSPGCRNKDDVWILGHGVNETATEKYIGDNQIWLIDNQGWPERDTGKLQEVSNLGALFDSGNPSMHYRWRNEFSQHRKRAPNDQLHSSSHDASESPQKLRFQTYGAFQQAHDFVMINPQFVEASLNTGLGLEILLRNSMPDTFHDSGARYPPPRCHSGTRNDYIDRITNWALGGSHRERPILWMHGPFGAGKTAIAQSSADILQLQGKLAASIFFSRSSSECDDPRRVFTSIAYQIATKLPFFGDILDRRLRSNPAIAMKSLSMQFQELLVLPLRQFASAAGRIPELVVVLDGLDECRGRINRFEMINIIAASARDQSTPLLWFITSRPDDAIVQTMGSDRLLAVSLHLELPVSRDKDHEILSYLTSEFKRISKFHHFPDPWPSAEILASLVGYTAGLWVYAASTIRFIDDENSFGPKDQLRITLDFAEGVSAKAGSNSPLAEMDFLYTLILSLIPSTIRTTVRKILLIHSVLSEPWSEKIIAILHLSDEQFHRCCASIQSVARLEETGLHFYHASFLDFMRDPERSKEFCIFDGFLIEYRWELLEWLHKSLQLPFKKMLSILPDVLGEPVHCIGIRDNLPAQFRDKIIRWERCPAPGCKNTELRWILGHGDNTTATNEFNEQAFWLINNQDSPEEMQTCFCGALLGEN</sequence>
<evidence type="ECO:0000256" key="2">
    <source>
        <dbReference type="SAM" id="MobiDB-lite"/>
    </source>
</evidence>
<comment type="caution">
    <text evidence="4">The sequence shown here is derived from an EMBL/GenBank/DDBJ whole genome shotgun (WGS) entry which is preliminary data.</text>
</comment>
<feature type="domain" description="Nephrocystin 3-like N-terminal" evidence="3">
    <location>
        <begin position="812"/>
        <end position="972"/>
    </location>
</feature>
<evidence type="ECO:0000313" key="4">
    <source>
        <dbReference type="EMBL" id="KAJ3571722.1"/>
    </source>
</evidence>
<gene>
    <name evidence="4" type="ORF">NP233_g3569</name>
</gene>
<protein>
    <recommendedName>
        <fullName evidence="3">Nephrocystin 3-like N-terminal domain-containing protein</fullName>
    </recommendedName>
</protein>
<dbReference type="InterPro" id="IPR056884">
    <property type="entry name" value="NPHP3-like_N"/>
</dbReference>
<proteinExistence type="predicted"/>
<dbReference type="PANTHER" id="PTHR10039">
    <property type="entry name" value="AMELOGENIN"/>
    <property type="match status" value="1"/>
</dbReference>
<keyword evidence="1" id="KW-0677">Repeat</keyword>
<dbReference type="PANTHER" id="PTHR10039:SF17">
    <property type="entry name" value="FUNGAL STAND N-TERMINAL GOODBYE DOMAIN-CONTAINING PROTEIN-RELATED"/>
    <property type="match status" value="1"/>
</dbReference>
<accession>A0AAD5VW99</accession>
<feature type="region of interest" description="Disordered" evidence="2">
    <location>
        <begin position="719"/>
        <end position="741"/>
    </location>
</feature>
<dbReference type="EMBL" id="JANIEX010000173">
    <property type="protein sequence ID" value="KAJ3571722.1"/>
    <property type="molecule type" value="Genomic_DNA"/>
</dbReference>
<dbReference type="Proteomes" id="UP001213000">
    <property type="component" value="Unassembled WGS sequence"/>
</dbReference>
<evidence type="ECO:0000256" key="1">
    <source>
        <dbReference type="ARBA" id="ARBA00022737"/>
    </source>
</evidence>
<feature type="compositionally biased region" description="Polar residues" evidence="2">
    <location>
        <begin position="42"/>
        <end position="52"/>
    </location>
</feature>
<keyword evidence="5" id="KW-1185">Reference proteome</keyword>
<dbReference type="InterPro" id="IPR027417">
    <property type="entry name" value="P-loop_NTPase"/>
</dbReference>
<evidence type="ECO:0000313" key="5">
    <source>
        <dbReference type="Proteomes" id="UP001213000"/>
    </source>
</evidence>